<dbReference type="Proteomes" id="UP000254718">
    <property type="component" value="Unassembled WGS sequence"/>
</dbReference>
<dbReference type="EMBL" id="UGFE01000002">
    <property type="protein sequence ID" value="STM21892.1"/>
    <property type="molecule type" value="Genomic_DNA"/>
</dbReference>
<accession>A0AAX2K5S6</accession>
<evidence type="ECO:0000313" key="2">
    <source>
        <dbReference type="Proteomes" id="UP000254718"/>
    </source>
</evidence>
<evidence type="ECO:0000313" key="1">
    <source>
        <dbReference type="EMBL" id="STM21892.1"/>
    </source>
</evidence>
<reference evidence="1 2" key="1">
    <citation type="submission" date="2018-06" db="EMBL/GenBank/DDBJ databases">
        <authorList>
            <consortium name="Pathogen Informatics"/>
            <person name="Doyle S."/>
        </authorList>
    </citation>
    <scope>NUCLEOTIDE SEQUENCE [LARGE SCALE GENOMIC DNA]</scope>
    <source>
        <strain evidence="1 2">NCTC8333</strain>
    </source>
</reference>
<dbReference type="Pfam" id="PF05930">
    <property type="entry name" value="Phage_AlpA"/>
    <property type="match status" value="1"/>
</dbReference>
<dbReference type="AlphaFoldDB" id="A0AAX2K5S6"/>
<organism evidence="1 2">
    <name type="scientific">Escherichia coli</name>
    <dbReference type="NCBI Taxonomy" id="562"/>
    <lineage>
        <taxon>Bacteria</taxon>
        <taxon>Pseudomonadati</taxon>
        <taxon>Pseudomonadota</taxon>
        <taxon>Gammaproteobacteria</taxon>
        <taxon>Enterobacterales</taxon>
        <taxon>Enterobacteriaceae</taxon>
        <taxon>Escherichia</taxon>
    </lineage>
</organism>
<proteinExistence type="predicted"/>
<gene>
    <name evidence="1" type="ORF">NCTC8333_00748</name>
</gene>
<sequence>MNAIPYFDDSLAPFWPSYQSKVIGVLERALREQSGSRVRRILLRLPCEYDTTFNSRKTWLGMDFIETASALMNATPGRDLCWLLTRHPEKPEYHVVLCVRQEYFDGPELDRLILDAWSNVLGFASPGEAAPYQKQITRDVVLDSRSPDCEDILKELIWAFSDFAPRSSWCARSGSPLPRRQSRLAVLKVARHPIPRITPFFINLTEDILTMLTTTSHDSVLLRADDPLIDMNYITSFTGMTDKWFYRLISEGHFPKPIKLGRSSRWYKSEVEQWMQQRIEESRGAAA</sequence>
<dbReference type="Gene3D" id="1.10.238.160">
    <property type="match status" value="1"/>
</dbReference>
<name>A0AAX2K5S6_ECOLX</name>
<dbReference type="InterPro" id="IPR010260">
    <property type="entry name" value="AlpA"/>
</dbReference>
<comment type="caution">
    <text evidence="1">The sequence shown here is derived from an EMBL/GenBank/DDBJ whole genome shotgun (WGS) entry which is preliminary data.</text>
</comment>
<protein>
    <submittedName>
        <fullName evidence="1">Regulatory protein</fullName>
    </submittedName>
</protein>